<sequence length="107" mass="12093">MSQANIPNITPDISVTKQQSLHLLLSSVALNELAFSHLINAEAEKLQAFVAFTNEATCLETRDFIQMNKAVSTLMEDLTLSQWLNLKKLDRTIALLSEEHFEENCEE</sequence>
<organism evidence="1 2">
    <name type="scientific">Candidatus Pristimantibacillus lignocellulolyticus</name>
    <dbReference type="NCBI Taxonomy" id="2994561"/>
    <lineage>
        <taxon>Bacteria</taxon>
        <taxon>Bacillati</taxon>
        <taxon>Bacillota</taxon>
        <taxon>Bacilli</taxon>
        <taxon>Bacillales</taxon>
        <taxon>Paenibacillaceae</taxon>
        <taxon>Candidatus Pristimantibacillus</taxon>
    </lineage>
</organism>
<evidence type="ECO:0000313" key="1">
    <source>
        <dbReference type="EMBL" id="URN93839.1"/>
    </source>
</evidence>
<proteinExistence type="predicted"/>
<reference evidence="1" key="1">
    <citation type="submission" date="2022-05" db="EMBL/GenBank/DDBJ databases">
        <title>Novel bacterial taxa in a minimal lignocellulolytic consortium and its capacity to transform plastics disclosed by genome-resolved metagenomics.</title>
        <authorList>
            <person name="Rodriguez C.A.D."/>
            <person name="Diaz-Garcia L."/>
            <person name="Herrera K."/>
            <person name="Tarazona N.A."/>
            <person name="Sproer C."/>
            <person name="Overmann J."/>
            <person name="Jimenez D.J."/>
        </authorList>
    </citation>
    <scope>NUCLEOTIDE SEQUENCE</scope>
    <source>
        <strain evidence="1">MAG5</strain>
    </source>
</reference>
<name>A0A9J6ZCS8_9BACL</name>
<dbReference type="Pfam" id="PF26595">
    <property type="entry name" value="A_ENA"/>
    <property type="match status" value="1"/>
</dbReference>
<dbReference type="AlphaFoldDB" id="A0A9J6ZCS8"/>
<accession>A0A9J6ZCS8</accession>
<evidence type="ECO:0000313" key="2">
    <source>
        <dbReference type="Proteomes" id="UP001056756"/>
    </source>
</evidence>
<dbReference type="KEGG" id="plig:NAG76_18710"/>
<protein>
    <submittedName>
        <fullName evidence="1">Uncharacterized protein</fullName>
    </submittedName>
</protein>
<dbReference type="Proteomes" id="UP001056756">
    <property type="component" value="Chromosome"/>
</dbReference>
<gene>
    <name evidence="1" type="ORF">NAG76_18710</name>
</gene>
<dbReference type="InterPro" id="IPR058705">
    <property type="entry name" value="A_ENA"/>
</dbReference>
<dbReference type="EMBL" id="CP097899">
    <property type="protein sequence ID" value="URN93839.1"/>
    <property type="molecule type" value="Genomic_DNA"/>
</dbReference>